<dbReference type="GeneID" id="113520181"/>
<dbReference type="AlphaFoldDB" id="A0A6J3BSX2"/>
<protein>
    <submittedName>
        <fullName evidence="6">NF-kappa-B inhibitor cactus</fullName>
    </submittedName>
</protein>
<feature type="compositionally biased region" description="Acidic residues" evidence="4">
    <location>
        <begin position="301"/>
        <end position="317"/>
    </location>
</feature>
<dbReference type="GO" id="GO:0005829">
    <property type="term" value="C:cytosol"/>
    <property type="evidence" value="ECO:0007669"/>
    <property type="project" value="TreeGrafter"/>
</dbReference>
<feature type="repeat" description="ANK" evidence="3">
    <location>
        <begin position="208"/>
        <end position="240"/>
    </location>
</feature>
<evidence type="ECO:0000256" key="2">
    <source>
        <dbReference type="ARBA" id="ARBA00023043"/>
    </source>
</evidence>
<dbReference type="Proteomes" id="UP001652740">
    <property type="component" value="Unplaced"/>
</dbReference>
<dbReference type="PANTHER" id="PTHR46680">
    <property type="entry name" value="NF-KAPPA-B INHIBITOR ALPHA"/>
    <property type="match status" value="1"/>
</dbReference>
<keyword evidence="2 3" id="KW-0040">ANK repeat</keyword>
<feature type="repeat" description="ANK" evidence="3">
    <location>
        <begin position="133"/>
        <end position="165"/>
    </location>
</feature>
<organism evidence="5 6">
    <name type="scientific">Galleria mellonella</name>
    <name type="common">Greater wax moth</name>
    <dbReference type="NCBI Taxonomy" id="7137"/>
    <lineage>
        <taxon>Eukaryota</taxon>
        <taxon>Metazoa</taxon>
        <taxon>Ecdysozoa</taxon>
        <taxon>Arthropoda</taxon>
        <taxon>Hexapoda</taxon>
        <taxon>Insecta</taxon>
        <taxon>Pterygota</taxon>
        <taxon>Neoptera</taxon>
        <taxon>Endopterygota</taxon>
        <taxon>Lepidoptera</taxon>
        <taxon>Glossata</taxon>
        <taxon>Ditrysia</taxon>
        <taxon>Pyraloidea</taxon>
        <taxon>Pyralidae</taxon>
        <taxon>Galleriinae</taxon>
        <taxon>Galleria</taxon>
    </lineage>
</organism>
<dbReference type="PRINTS" id="PR01415">
    <property type="entry name" value="ANKYRIN"/>
</dbReference>
<evidence type="ECO:0000256" key="1">
    <source>
        <dbReference type="ARBA" id="ARBA00022737"/>
    </source>
</evidence>
<evidence type="ECO:0000256" key="4">
    <source>
        <dbReference type="SAM" id="MobiDB-lite"/>
    </source>
</evidence>
<evidence type="ECO:0000313" key="6">
    <source>
        <dbReference type="RefSeq" id="XP_031762805.2"/>
    </source>
</evidence>
<reference evidence="6" key="1">
    <citation type="submission" date="2025-08" db="UniProtKB">
        <authorList>
            <consortium name="RefSeq"/>
        </authorList>
    </citation>
    <scope>IDENTIFICATION</scope>
    <source>
        <tissue evidence="6">Whole larvae</tissue>
    </source>
</reference>
<dbReference type="PANTHER" id="PTHR46680:SF3">
    <property type="entry name" value="NF-KAPPA-B INHIBITOR CACTUS"/>
    <property type="match status" value="1"/>
</dbReference>
<accession>A0A6J3BSX2</accession>
<dbReference type="GO" id="GO:0071356">
    <property type="term" value="P:cellular response to tumor necrosis factor"/>
    <property type="evidence" value="ECO:0007669"/>
    <property type="project" value="TreeGrafter"/>
</dbReference>
<dbReference type="InterPro" id="IPR036770">
    <property type="entry name" value="Ankyrin_rpt-contain_sf"/>
</dbReference>
<dbReference type="InterPro" id="IPR051070">
    <property type="entry name" value="NF-kappa-B_inhibitor"/>
</dbReference>
<sequence>MSANKEFETKFPEDENTDSGFLSGEQLFSGELNSGAVDCGDEKKVHSSSADTNLDSGVVCLTESLSNLDLDVTPTALPPHVDVKDITSLLYFQQDDDGDSTLHVAAVHGCEKSVSMLIKLCPEKSWLDLTNDYGHTALHLAVMSGFPVVTRMLVLAGASLGARDRSGKTPLHIATETNQLECLKALLQPVKEHPTRKMSTILNQKNYNGQTCVHVAAKLGHIKTLQTLVYYGADINVREGLAGWTPLHIAARRGDARLAQYLLDQCAGVARAARDFAGRTARRLARRTSAARVFAAHPADDSDTDTDDDDDMYDSDNESLFDKLRDSLNPINVA</sequence>
<dbReference type="Pfam" id="PF00023">
    <property type="entry name" value="Ank"/>
    <property type="match status" value="1"/>
</dbReference>
<keyword evidence="1" id="KW-0677">Repeat</keyword>
<name>A0A6J3BSX2_GALME</name>
<dbReference type="SMART" id="SM00248">
    <property type="entry name" value="ANK"/>
    <property type="match status" value="5"/>
</dbReference>
<dbReference type="InterPro" id="IPR002110">
    <property type="entry name" value="Ankyrin_rpt"/>
</dbReference>
<evidence type="ECO:0000313" key="5">
    <source>
        <dbReference type="Proteomes" id="UP001652740"/>
    </source>
</evidence>
<dbReference type="Gene3D" id="1.25.40.20">
    <property type="entry name" value="Ankyrin repeat-containing domain"/>
    <property type="match status" value="1"/>
</dbReference>
<proteinExistence type="predicted"/>
<dbReference type="InParanoid" id="A0A6J3BSX2"/>
<dbReference type="Pfam" id="PF12796">
    <property type="entry name" value="Ank_2"/>
    <property type="match status" value="1"/>
</dbReference>
<dbReference type="PROSITE" id="PS50297">
    <property type="entry name" value="ANK_REP_REGION"/>
    <property type="match status" value="4"/>
</dbReference>
<dbReference type="FunCoup" id="A0A6J3BSX2">
    <property type="interactions" value="167"/>
</dbReference>
<dbReference type="KEGG" id="gmw:113520181"/>
<feature type="compositionally biased region" description="Basic and acidic residues" evidence="4">
    <location>
        <begin position="1"/>
        <end position="13"/>
    </location>
</feature>
<feature type="region of interest" description="Disordered" evidence="4">
    <location>
        <begin position="1"/>
        <end position="23"/>
    </location>
</feature>
<dbReference type="PROSITE" id="PS50088">
    <property type="entry name" value="ANK_REPEAT"/>
    <property type="match status" value="4"/>
</dbReference>
<dbReference type="RefSeq" id="XP_031762805.2">
    <property type="nucleotide sequence ID" value="XM_031906945.2"/>
</dbReference>
<feature type="repeat" description="ANK" evidence="3">
    <location>
        <begin position="242"/>
        <end position="274"/>
    </location>
</feature>
<dbReference type="SUPFAM" id="SSF48403">
    <property type="entry name" value="Ankyrin repeat"/>
    <property type="match status" value="1"/>
</dbReference>
<feature type="repeat" description="ANK" evidence="3">
    <location>
        <begin position="166"/>
        <end position="188"/>
    </location>
</feature>
<dbReference type="GO" id="GO:0051059">
    <property type="term" value="F:NF-kappaB binding"/>
    <property type="evidence" value="ECO:0007669"/>
    <property type="project" value="TreeGrafter"/>
</dbReference>
<gene>
    <name evidence="6" type="primary">LOC113520181</name>
</gene>
<evidence type="ECO:0000256" key="3">
    <source>
        <dbReference type="PROSITE-ProRule" id="PRU00023"/>
    </source>
</evidence>
<keyword evidence="5" id="KW-1185">Reference proteome</keyword>
<feature type="region of interest" description="Disordered" evidence="4">
    <location>
        <begin position="295"/>
        <end position="317"/>
    </location>
</feature>